<organism evidence="3 4">
    <name type="scientific">Aphanomyces euteiches</name>
    <dbReference type="NCBI Taxonomy" id="100861"/>
    <lineage>
        <taxon>Eukaryota</taxon>
        <taxon>Sar</taxon>
        <taxon>Stramenopiles</taxon>
        <taxon>Oomycota</taxon>
        <taxon>Saprolegniomycetes</taxon>
        <taxon>Saprolegniales</taxon>
        <taxon>Verrucalvaceae</taxon>
        <taxon>Aphanomyces</taxon>
    </lineage>
</organism>
<accession>A0A6G0WQA3</accession>
<name>A0A6G0WQA3_9STRA</name>
<proteinExistence type="predicted"/>
<protein>
    <submittedName>
        <fullName evidence="3">Uncharacterized protein</fullName>
    </submittedName>
</protein>
<feature type="coiled-coil region" evidence="1">
    <location>
        <begin position="169"/>
        <end position="228"/>
    </location>
</feature>
<feature type="compositionally biased region" description="Basic and acidic residues" evidence="2">
    <location>
        <begin position="137"/>
        <end position="151"/>
    </location>
</feature>
<dbReference type="EMBL" id="VJMJ01000163">
    <property type="protein sequence ID" value="KAF0729573.1"/>
    <property type="molecule type" value="Genomic_DNA"/>
</dbReference>
<dbReference type="VEuPathDB" id="FungiDB:AeMF1_011800"/>
<dbReference type="Proteomes" id="UP000481153">
    <property type="component" value="Unassembled WGS sequence"/>
</dbReference>
<dbReference type="AlphaFoldDB" id="A0A6G0WQA3"/>
<sequence length="508" mass="56852">MVKEFDPELDSGGGLGLLDPAHEVGGDDELRMAARAGLILLEKNAALEVDVELLSTEIHRYEVQHRELSFEVEALRKQRKNSVMEVQAAHKEIKSLHMQLLQQRSASQSAEQTFLAQIRTLTSELHAITAKNQAVLKKQESEVSPEDHGNQSDDNEEVVVPEPVEDPRIAELQDENIDLQNKLQQTVQDLREREVEWTNSTHTKDLRIQSLEHEVLKLSRENKMLKEEQAEEREIMKSLRTMADTYKKIADARPFSHGAASEAGRSSATSVSEREEEEIGSMHEDVMQMNAALQERIKELEARLEKAPKTSAELDAHVLHLEDQLTVTRDMLKATKQQWISAVTAKKEAQACALAAHEEMARLQEALQVHMRTSDDKAGADQGSTSRLDRGRVGLGANCVLDGLSGDLDSPLIGCLLQNWTADKDKWDQLARWLQGVIHGHPSHAAVRLDRLSTEVTAGFVQLLVPLLRETYGTLVQVKRRTATHVLSDLILSIEAADSTKQPHFLVL</sequence>
<evidence type="ECO:0000313" key="3">
    <source>
        <dbReference type="EMBL" id="KAF0729573.1"/>
    </source>
</evidence>
<keyword evidence="4" id="KW-1185">Reference proteome</keyword>
<evidence type="ECO:0000256" key="2">
    <source>
        <dbReference type="SAM" id="MobiDB-lite"/>
    </source>
</evidence>
<feature type="coiled-coil region" evidence="1">
    <location>
        <begin position="283"/>
        <end position="310"/>
    </location>
</feature>
<reference evidence="3 4" key="1">
    <citation type="submission" date="2019-07" db="EMBL/GenBank/DDBJ databases">
        <title>Genomics analysis of Aphanomyces spp. identifies a new class of oomycete effector associated with host adaptation.</title>
        <authorList>
            <person name="Gaulin E."/>
        </authorList>
    </citation>
    <scope>NUCLEOTIDE SEQUENCE [LARGE SCALE GENOMIC DNA]</scope>
    <source>
        <strain evidence="3 4">ATCC 201684</strain>
    </source>
</reference>
<keyword evidence="1" id="KW-0175">Coiled coil</keyword>
<feature type="coiled-coil region" evidence="1">
    <location>
        <begin position="44"/>
        <end position="78"/>
    </location>
</feature>
<feature type="region of interest" description="Disordered" evidence="2">
    <location>
        <begin position="256"/>
        <end position="281"/>
    </location>
</feature>
<gene>
    <name evidence="3" type="ORF">Ae201684_012841</name>
</gene>
<comment type="caution">
    <text evidence="3">The sequence shown here is derived from an EMBL/GenBank/DDBJ whole genome shotgun (WGS) entry which is preliminary data.</text>
</comment>
<evidence type="ECO:0000256" key="1">
    <source>
        <dbReference type="SAM" id="Coils"/>
    </source>
</evidence>
<evidence type="ECO:0000313" key="4">
    <source>
        <dbReference type="Proteomes" id="UP000481153"/>
    </source>
</evidence>
<feature type="region of interest" description="Disordered" evidence="2">
    <location>
        <begin position="136"/>
        <end position="159"/>
    </location>
</feature>